<protein>
    <submittedName>
        <fullName evidence="1">Uncharacterized protein</fullName>
    </submittedName>
</protein>
<comment type="caution">
    <text evidence="1">The sequence shown here is derived from an EMBL/GenBank/DDBJ whole genome shotgun (WGS) entry which is preliminary data.</text>
</comment>
<keyword evidence="2" id="KW-1185">Reference proteome</keyword>
<dbReference type="Proteomes" id="UP000798662">
    <property type="component" value="Chromosome 1"/>
</dbReference>
<proteinExistence type="predicted"/>
<reference evidence="1" key="1">
    <citation type="submission" date="2019-11" db="EMBL/GenBank/DDBJ databases">
        <title>Nori genome reveals adaptations in red seaweeds to the harsh intertidal environment.</title>
        <authorList>
            <person name="Wang D."/>
            <person name="Mao Y."/>
        </authorList>
    </citation>
    <scope>NUCLEOTIDE SEQUENCE</scope>
    <source>
        <tissue evidence="1">Gametophyte</tissue>
    </source>
</reference>
<sequence>MASSISSRVWRALPPLLTTTAIAATVAAAAAAATATRSALASATASLAAARTRGGAALTRSAAAVAGASVVAVRGVMQPLAAATAAAAVTPTAVAAVRAGGAPAAAGWAAVAAAAVGEAAAAAVGGAAATAAIVAVLGVAGRGRVDGTRRGAGVGRTEAGVLLIRLRDRLAGGGPGGGAWLVTTAVGVAAEVLAAGPLAAGGVGLGGPVTAANLTDLVAAVGSGVASALHAAGGWDVLLTEPPVAATDLEGEPAGGAAAGMPGALEDHPLVDDPPWGRHGATAAATDTATADVAAAAGASPAAVAALAAEAADVLDLALPLGGAPAGGLPAAAATLAAAARVDLLHPGLADGGSLPLARALPALARAGPALLARLASAEGGGQVVGGGGPLGALLDGPDLRRVFAAAFLSGERWPGDGG</sequence>
<name>A0ACC3BKR4_PYRYE</name>
<dbReference type="EMBL" id="CM020618">
    <property type="protein sequence ID" value="KAK1858326.1"/>
    <property type="molecule type" value="Genomic_DNA"/>
</dbReference>
<evidence type="ECO:0000313" key="2">
    <source>
        <dbReference type="Proteomes" id="UP000798662"/>
    </source>
</evidence>
<organism evidence="1 2">
    <name type="scientific">Pyropia yezoensis</name>
    <name type="common">Susabi-nori</name>
    <name type="synonym">Porphyra yezoensis</name>
    <dbReference type="NCBI Taxonomy" id="2788"/>
    <lineage>
        <taxon>Eukaryota</taxon>
        <taxon>Rhodophyta</taxon>
        <taxon>Bangiophyceae</taxon>
        <taxon>Bangiales</taxon>
        <taxon>Bangiaceae</taxon>
        <taxon>Pyropia</taxon>
    </lineage>
</organism>
<accession>A0ACC3BKR4</accession>
<gene>
    <name evidence="1" type="ORF">I4F81_000935</name>
</gene>
<evidence type="ECO:0000313" key="1">
    <source>
        <dbReference type="EMBL" id="KAK1858326.1"/>
    </source>
</evidence>